<comment type="caution">
    <text evidence="20">The sequence shown here is derived from an EMBL/GenBank/DDBJ whole genome shotgun (WGS) entry which is preliminary data.</text>
</comment>
<evidence type="ECO:0000256" key="11">
    <source>
        <dbReference type="ARBA" id="ARBA00022917"/>
    </source>
</evidence>
<comment type="subunit">
    <text evidence="3">Homodimer.</text>
</comment>
<gene>
    <name evidence="20" type="ORF">WR25_03174</name>
</gene>
<evidence type="ECO:0000256" key="12">
    <source>
        <dbReference type="ARBA" id="ARBA00023146"/>
    </source>
</evidence>
<keyword evidence="6" id="KW-0963">Cytoplasm</keyword>
<feature type="non-terminal residue" evidence="20">
    <location>
        <position position="819"/>
    </location>
</feature>
<evidence type="ECO:0000256" key="6">
    <source>
        <dbReference type="ARBA" id="ARBA00022490"/>
    </source>
</evidence>
<dbReference type="EC" id="6.1.1.14" evidence="4"/>
<keyword evidence="10" id="KW-0067">ATP-binding</keyword>
<evidence type="ECO:0000256" key="1">
    <source>
        <dbReference type="ARBA" id="ARBA00004496"/>
    </source>
</evidence>
<dbReference type="NCBIfam" id="NF003211">
    <property type="entry name" value="PRK04173.1"/>
    <property type="match status" value="1"/>
</dbReference>
<keyword evidence="12" id="KW-0030">Aminoacyl-tRNA synthetase</keyword>
<dbReference type="GO" id="GO:0016740">
    <property type="term" value="F:transferase activity"/>
    <property type="evidence" value="ECO:0007669"/>
    <property type="project" value="UniProtKB-KW"/>
</dbReference>
<dbReference type="SUPFAM" id="SSF52954">
    <property type="entry name" value="Class II aaRS ABD-related"/>
    <property type="match status" value="1"/>
</dbReference>
<keyword evidence="21" id="KW-1185">Reference proteome</keyword>
<dbReference type="Pfam" id="PF03129">
    <property type="entry name" value="HGTP_anticodon"/>
    <property type="match status" value="1"/>
</dbReference>
<dbReference type="InterPro" id="IPR036621">
    <property type="entry name" value="Anticodon-bd_dom_sf"/>
</dbReference>
<evidence type="ECO:0000256" key="13">
    <source>
        <dbReference type="ARBA" id="ARBA00030057"/>
    </source>
</evidence>
<evidence type="ECO:0000259" key="18">
    <source>
        <dbReference type="PROSITE" id="PS50862"/>
    </source>
</evidence>
<evidence type="ECO:0000256" key="7">
    <source>
        <dbReference type="ARBA" id="ARBA00022598"/>
    </source>
</evidence>
<dbReference type="GO" id="GO:0070150">
    <property type="term" value="P:mitochondrial glycyl-tRNA aminoacylation"/>
    <property type="evidence" value="ECO:0007669"/>
    <property type="project" value="TreeGrafter"/>
</dbReference>
<dbReference type="CDD" id="cd00774">
    <property type="entry name" value="GlyRS-like_core"/>
    <property type="match status" value="1"/>
</dbReference>
<dbReference type="FunFam" id="3.30.40.230:FF:000001">
    <property type="entry name" value="Glycine--tRNA ligase"/>
    <property type="match status" value="1"/>
</dbReference>
<dbReference type="Gene3D" id="3.30.40.230">
    <property type="match status" value="1"/>
</dbReference>
<dbReference type="InterPro" id="IPR006195">
    <property type="entry name" value="aa-tRNA-synth_II"/>
</dbReference>
<feature type="compositionally biased region" description="Polar residues" evidence="17">
    <location>
        <begin position="7"/>
        <end position="23"/>
    </location>
</feature>
<evidence type="ECO:0000259" key="19">
    <source>
        <dbReference type="PROSITE" id="PS51185"/>
    </source>
</evidence>
<evidence type="ECO:0000256" key="16">
    <source>
        <dbReference type="ARBA" id="ARBA00078924"/>
    </source>
</evidence>
<dbReference type="AlphaFoldDB" id="A0A2A2L8A9"/>
<accession>A0A2A2L8A9</accession>
<evidence type="ECO:0000256" key="14">
    <source>
        <dbReference type="ARBA" id="ARBA00048436"/>
    </source>
</evidence>
<comment type="catalytic activity">
    <reaction evidence="14">
        <text>2 ATP + H(+) = P(1),P(4)-bis(5'-adenosyl) tetraphosphate + diphosphate</text>
        <dbReference type="Rhea" id="RHEA:34935"/>
        <dbReference type="ChEBI" id="CHEBI:15378"/>
        <dbReference type="ChEBI" id="CHEBI:30616"/>
        <dbReference type="ChEBI" id="CHEBI:33019"/>
        <dbReference type="ChEBI" id="CHEBI:58141"/>
    </reaction>
    <physiologicalReaction direction="left-to-right" evidence="14">
        <dbReference type="Rhea" id="RHEA:34936"/>
    </physiologicalReaction>
</comment>
<dbReference type="GO" id="GO:0004820">
    <property type="term" value="F:glycine-tRNA ligase activity"/>
    <property type="evidence" value="ECO:0007669"/>
    <property type="project" value="UniProtKB-EC"/>
</dbReference>
<organism evidence="20 21">
    <name type="scientific">Diploscapter pachys</name>
    <dbReference type="NCBI Taxonomy" id="2018661"/>
    <lineage>
        <taxon>Eukaryota</taxon>
        <taxon>Metazoa</taxon>
        <taxon>Ecdysozoa</taxon>
        <taxon>Nematoda</taxon>
        <taxon>Chromadorea</taxon>
        <taxon>Rhabditida</taxon>
        <taxon>Rhabditina</taxon>
        <taxon>Rhabditomorpha</taxon>
        <taxon>Rhabditoidea</taxon>
        <taxon>Rhabditidae</taxon>
        <taxon>Diploscapter</taxon>
    </lineage>
</organism>
<dbReference type="SMART" id="SM00991">
    <property type="entry name" value="WHEP-TRS"/>
    <property type="match status" value="1"/>
</dbReference>
<dbReference type="InterPro" id="IPR002315">
    <property type="entry name" value="tRNA-synt_gly"/>
</dbReference>
<dbReference type="GO" id="GO:0005739">
    <property type="term" value="C:mitochondrion"/>
    <property type="evidence" value="ECO:0007669"/>
    <property type="project" value="TreeGrafter"/>
</dbReference>
<comment type="subcellular location">
    <subcellularLocation>
        <location evidence="1">Cytoplasm</location>
    </subcellularLocation>
</comment>
<dbReference type="PANTHER" id="PTHR10745">
    <property type="entry name" value="GLYCYL-TRNA SYNTHETASE/DNA POLYMERASE SUBUNIT GAMMA-2"/>
    <property type="match status" value="1"/>
</dbReference>
<dbReference type="InterPro" id="IPR027031">
    <property type="entry name" value="Gly-tRNA_synthase/POLG2"/>
</dbReference>
<dbReference type="PROSITE" id="PS00762">
    <property type="entry name" value="WHEP_TRS_1"/>
    <property type="match status" value="1"/>
</dbReference>
<evidence type="ECO:0000256" key="8">
    <source>
        <dbReference type="ARBA" id="ARBA00022679"/>
    </source>
</evidence>
<dbReference type="EMBL" id="LIAE01007071">
    <property type="protein sequence ID" value="PAV82277.1"/>
    <property type="molecule type" value="Genomic_DNA"/>
</dbReference>
<evidence type="ECO:0000256" key="5">
    <source>
        <dbReference type="ARBA" id="ARBA00019404"/>
    </source>
</evidence>
<comment type="similarity">
    <text evidence="2">Belongs to the class-II aminoacyl-tRNA synthetase family.</text>
</comment>
<dbReference type="Pfam" id="PF00458">
    <property type="entry name" value="WHEP-TRS"/>
    <property type="match status" value="1"/>
</dbReference>
<name>A0A2A2L8A9_9BILA</name>
<evidence type="ECO:0000256" key="15">
    <source>
        <dbReference type="ARBA" id="ARBA00049523"/>
    </source>
</evidence>
<keyword evidence="7" id="KW-0436">Ligase</keyword>
<dbReference type="InterPro" id="IPR000738">
    <property type="entry name" value="WHEP-TRS_dom"/>
</dbReference>
<feature type="region of interest" description="Disordered" evidence="17">
    <location>
        <begin position="1"/>
        <end position="28"/>
    </location>
</feature>
<proteinExistence type="inferred from homology"/>
<dbReference type="Gene3D" id="3.30.720.200">
    <property type="match status" value="1"/>
</dbReference>
<evidence type="ECO:0000256" key="4">
    <source>
        <dbReference type="ARBA" id="ARBA00012829"/>
    </source>
</evidence>
<dbReference type="FunFam" id="3.30.720.200:FF:000001">
    <property type="entry name" value="Glycine--tRNA ligase 2"/>
    <property type="match status" value="1"/>
</dbReference>
<dbReference type="PANTHER" id="PTHR10745:SF0">
    <property type="entry name" value="GLYCINE--TRNA LIGASE"/>
    <property type="match status" value="1"/>
</dbReference>
<evidence type="ECO:0000313" key="20">
    <source>
        <dbReference type="EMBL" id="PAV82277.1"/>
    </source>
</evidence>
<protein>
    <recommendedName>
        <fullName evidence="5">Glycine--tRNA ligase</fullName>
        <ecNumber evidence="4">6.1.1.14</ecNumber>
    </recommendedName>
    <alternativeName>
        <fullName evidence="13">Diadenosine tetraphosphate synthetase</fullName>
    </alternativeName>
    <alternativeName>
        <fullName evidence="16">Glycyl-tRNA synthetase</fullName>
    </alternativeName>
</protein>
<keyword evidence="9" id="KW-0547">Nucleotide-binding</keyword>
<dbReference type="InterPro" id="IPR002314">
    <property type="entry name" value="aa-tRNA-synt_IIb"/>
</dbReference>
<dbReference type="Gene3D" id="1.10.287.10">
    <property type="entry name" value="S15/NS1, RNA-binding"/>
    <property type="match status" value="1"/>
</dbReference>
<dbReference type="Gene3D" id="3.40.50.800">
    <property type="entry name" value="Anticodon-binding domain"/>
    <property type="match status" value="1"/>
</dbReference>
<evidence type="ECO:0000256" key="3">
    <source>
        <dbReference type="ARBA" id="ARBA00011738"/>
    </source>
</evidence>
<feature type="domain" description="Aminoacyl-transfer RNA synthetases class-II family profile" evidence="18">
    <location>
        <begin position="380"/>
        <end position="731"/>
    </location>
</feature>
<dbReference type="PROSITE" id="PS50862">
    <property type="entry name" value="AA_TRNA_LIGASE_II"/>
    <property type="match status" value="1"/>
</dbReference>
<evidence type="ECO:0000313" key="21">
    <source>
        <dbReference type="Proteomes" id="UP000218231"/>
    </source>
</evidence>
<evidence type="ECO:0000256" key="17">
    <source>
        <dbReference type="SAM" id="MobiDB-lite"/>
    </source>
</evidence>
<dbReference type="NCBIfam" id="TIGR00389">
    <property type="entry name" value="glyS_dimeric"/>
    <property type="match status" value="1"/>
</dbReference>
<evidence type="ECO:0000256" key="10">
    <source>
        <dbReference type="ARBA" id="ARBA00022840"/>
    </source>
</evidence>
<feature type="domain" description="WHEP-TRS" evidence="19">
    <location>
        <begin position="208"/>
        <end position="264"/>
    </location>
</feature>
<dbReference type="GO" id="GO:0005524">
    <property type="term" value="F:ATP binding"/>
    <property type="evidence" value="ECO:0007669"/>
    <property type="project" value="UniProtKB-KW"/>
</dbReference>
<keyword evidence="8" id="KW-0808">Transferase</keyword>
<dbReference type="InterPro" id="IPR004154">
    <property type="entry name" value="Anticodon-bd"/>
</dbReference>
<dbReference type="Pfam" id="PF00587">
    <property type="entry name" value="tRNA-synt_2b"/>
    <property type="match status" value="1"/>
</dbReference>
<dbReference type="InterPro" id="IPR045864">
    <property type="entry name" value="aa-tRNA-synth_II/BPL/LPL"/>
</dbReference>
<dbReference type="Gene3D" id="3.30.930.10">
    <property type="entry name" value="Bira Bifunctional Protein, Domain 2"/>
    <property type="match status" value="1"/>
</dbReference>
<dbReference type="PRINTS" id="PR01043">
    <property type="entry name" value="TRNASYNTHGLY"/>
</dbReference>
<evidence type="ECO:0000256" key="9">
    <source>
        <dbReference type="ARBA" id="ARBA00022741"/>
    </source>
</evidence>
<sequence>MFRKHSGSSLAEDQAQAPISNSFGKRGGARAFLTDKRGGARSFHQIQERGGARAMFNPDAKRTILPIDEKGDYREEYMTEEEKRGGGRPFNFEARGGARAFIPQKRGGARAFFDEKRNNPWDLNLKNAVAVEISQSEKTPKSGYDKNQSFSLKTHRIFPVILKCKAQIAPNVSITPRKNPRPSTSAQKIRERISDYMRKYASPEVNAKLAPLREAVKEYGDIVKKLKESNSPKEQLDRAISELKNRKKLLEEAEVALAPHEASFDRAKLDDLLKRRFFFEPSFAIYGPQTGLYDFGPMGAALKANLVQEWRKHFILEDQMLEVDCSCLTPEPVLKASGHLERFSDWMVKDVKTGDCFRADHLIKNSIEKLLADKKTSADLKSELQEVLARLEGFDDKDMKEVITKYQFKSPINGNDVSEPVAFNLMFPTQIGPNGEEKAFLRPETAQGIFVNFKRLLEFNQSKLPFAAAQIGLGFRNEISPRQGLIRIREFTMCEIEYFVDPKDKSHPKFKKIARYPLILFPALSQSNGQPASEWRIGDAVAQGVVNNEALAYYLVRCQQFLVKDCWDAEILTSYGWVECVGNADRACYDLRQHYKATGVKLTAEKLLPTPKSVEMIEAKPNMAIIGSQFKEHAKKIQDALRKLTPEQLIEVETELAANKLYNLKINDQMLPLTDTMITTEKYSKTVHVEEIEPSVIEPSYGIGRIMNAVLEHAFREREGDESRCFLALPPLIAPIKCSVLTITKNPIFESIVGLVEEELKKYEISYKVDETSTSLGKRYARTDEIGIPFGVTIDFESEQKPHTVTLRHAETAEQIRIQ</sequence>
<dbReference type="STRING" id="2018661.A0A2A2L8A9"/>
<dbReference type="SUPFAM" id="SSF55681">
    <property type="entry name" value="Class II aaRS and biotin synthetases"/>
    <property type="match status" value="1"/>
</dbReference>
<comment type="catalytic activity">
    <reaction evidence="15">
        <text>tRNA(Gly) + glycine + ATP = glycyl-tRNA(Gly) + AMP + diphosphate</text>
        <dbReference type="Rhea" id="RHEA:16013"/>
        <dbReference type="Rhea" id="RHEA-COMP:9664"/>
        <dbReference type="Rhea" id="RHEA-COMP:9683"/>
        <dbReference type="ChEBI" id="CHEBI:30616"/>
        <dbReference type="ChEBI" id="CHEBI:33019"/>
        <dbReference type="ChEBI" id="CHEBI:57305"/>
        <dbReference type="ChEBI" id="CHEBI:78442"/>
        <dbReference type="ChEBI" id="CHEBI:78522"/>
        <dbReference type="ChEBI" id="CHEBI:456215"/>
        <dbReference type="EC" id="6.1.1.14"/>
    </reaction>
    <physiologicalReaction direction="left-to-right" evidence="15">
        <dbReference type="Rhea" id="RHEA:16014"/>
    </physiologicalReaction>
</comment>
<dbReference type="OrthoDB" id="57698at2759"/>
<dbReference type="PROSITE" id="PS51185">
    <property type="entry name" value="WHEP_TRS_2"/>
    <property type="match status" value="1"/>
</dbReference>
<keyword evidence="11" id="KW-0648">Protein biosynthesis</keyword>
<dbReference type="InterPro" id="IPR033731">
    <property type="entry name" value="GlyRS-like_core"/>
</dbReference>
<reference evidence="20 21" key="1">
    <citation type="journal article" date="2017" name="Curr. Biol.">
        <title>Genome architecture and evolution of a unichromosomal asexual nematode.</title>
        <authorList>
            <person name="Fradin H."/>
            <person name="Zegar C."/>
            <person name="Gutwein M."/>
            <person name="Lucas J."/>
            <person name="Kovtun M."/>
            <person name="Corcoran D."/>
            <person name="Baugh L.R."/>
            <person name="Kiontke K."/>
            <person name="Gunsalus K."/>
            <person name="Fitch D.H."/>
            <person name="Piano F."/>
        </authorList>
    </citation>
    <scope>NUCLEOTIDE SEQUENCE [LARGE SCALE GENOMIC DNA]</scope>
    <source>
        <strain evidence="20">PF1309</strain>
    </source>
</reference>
<dbReference type="Proteomes" id="UP000218231">
    <property type="component" value="Unassembled WGS sequence"/>
</dbReference>
<evidence type="ECO:0000256" key="2">
    <source>
        <dbReference type="ARBA" id="ARBA00008226"/>
    </source>
</evidence>